<reference evidence="2" key="1">
    <citation type="submission" date="2022-09" db="EMBL/GenBank/DDBJ databases">
        <title>Complete Genomes of Fervidibacillus albus and Fervidibacillus halotolerans isolated from tidal flat sediments.</title>
        <authorList>
            <person name="Kwon K.K."/>
            <person name="Yang S.-H."/>
            <person name="Park M.J."/>
            <person name="Oh H.-M."/>
        </authorList>
    </citation>
    <scope>NUCLEOTIDE SEQUENCE</scope>
    <source>
        <strain evidence="2">MEBiC13591</strain>
    </source>
</reference>
<gene>
    <name evidence="2" type="ORF">OE104_13730</name>
</gene>
<dbReference type="InterPro" id="IPR035903">
    <property type="entry name" value="HesB-like_dom_sf"/>
</dbReference>
<sequence>MNITEKAKNKLQIIMEEKGAEGIRFYSIGSGCCGPQLGISLGAPLENDIVEEINGIQVAIDQDVKDTVEGLTLDEDDTGTQFVLLGMNQCC</sequence>
<dbReference type="AlphaFoldDB" id="A0A9E8RVS1"/>
<dbReference type="KEGG" id="faf:OE104_13730"/>
<accession>A0A9E8RVS1</accession>
<keyword evidence="3" id="KW-1185">Reference proteome</keyword>
<organism evidence="2 3">
    <name type="scientific">Fervidibacillus albus</name>
    <dbReference type="NCBI Taxonomy" id="2980026"/>
    <lineage>
        <taxon>Bacteria</taxon>
        <taxon>Bacillati</taxon>
        <taxon>Bacillota</taxon>
        <taxon>Bacilli</taxon>
        <taxon>Bacillales</taxon>
        <taxon>Bacillaceae</taxon>
        <taxon>Fervidibacillus</taxon>
    </lineage>
</organism>
<proteinExistence type="predicted"/>
<dbReference type="RefSeq" id="WP_275417350.1">
    <property type="nucleotide sequence ID" value="NZ_CP106878.1"/>
</dbReference>
<dbReference type="EMBL" id="CP106878">
    <property type="protein sequence ID" value="WAA09569.1"/>
    <property type="molecule type" value="Genomic_DNA"/>
</dbReference>
<dbReference type="Pfam" id="PF01521">
    <property type="entry name" value="Fe-S_biosyn"/>
    <property type="match status" value="1"/>
</dbReference>
<feature type="domain" description="Core" evidence="1">
    <location>
        <begin position="1"/>
        <end position="89"/>
    </location>
</feature>
<evidence type="ECO:0000313" key="3">
    <source>
        <dbReference type="Proteomes" id="UP001164718"/>
    </source>
</evidence>
<evidence type="ECO:0000259" key="1">
    <source>
        <dbReference type="Pfam" id="PF01521"/>
    </source>
</evidence>
<evidence type="ECO:0000313" key="2">
    <source>
        <dbReference type="EMBL" id="WAA09569.1"/>
    </source>
</evidence>
<dbReference type="SUPFAM" id="SSF89360">
    <property type="entry name" value="HesB-like domain"/>
    <property type="match status" value="1"/>
</dbReference>
<protein>
    <submittedName>
        <fullName evidence="2">Adhesin</fullName>
    </submittedName>
</protein>
<dbReference type="Gene3D" id="2.60.300.12">
    <property type="entry name" value="HesB-like domain"/>
    <property type="match status" value="1"/>
</dbReference>
<dbReference type="InterPro" id="IPR000361">
    <property type="entry name" value="ATAP_core_dom"/>
</dbReference>
<dbReference type="Proteomes" id="UP001164718">
    <property type="component" value="Chromosome"/>
</dbReference>
<name>A0A9E8RVS1_9BACI</name>